<name>A0A7E4VNJ5_PANRE</name>
<dbReference type="Gene3D" id="1.20.1070.10">
    <property type="entry name" value="Rhodopsin 7-helix transmembrane proteins"/>
    <property type="match status" value="1"/>
</dbReference>
<sequence>MLCSQELELFDLENNDTLAFLNALINVSNGYGTIHKYLAPIICLVGSVVNCVHLAVLTRPVMRKCAVNRLLSLMVVCDITTMVSYIIFMIRFGFMMDLNNPPKGYALHWIVFLLIHVVLSIAMHTITLYMSVATAFVRYKALKEVGSKWNQSDSALPIFIVITIFVTALCIPTFLVHEIVHVDNGNGTGDLYMVELSELSRGNTCFVFKANLWLTGIVFKVIPCLMLFIFTIALLSELDLNRRRRRRLTSGASMASKRISKKTDRTTLMLIVLMTIFIVTEFPQGILAILNGLFPNDIHQFVYLSLGEILDLLSLINCNASFVVYSIMSSVYRTTLRNLIDRTYNGLSLFSSRSMTKSVIAEMTQLKFVDETDILL</sequence>
<comment type="subcellular location">
    <subcellularLocation>
        <location evidence="1">Membrane</location>
    </subcellularLocation>
</comment>
<reference evidence="8" key="2">
    <citation type="submission" date="2020-10" db="UniProtKB">
        <authorList>
            <consortium name="WormBaseParasite"/>
        </authorList>
    </citation>
    <scope>IDENTIFICATION</scope>
</reference>
<feature type="transmembrane region" description="Helical" evidence="5">
    <location>
        <begin position="217"/>
        <end position="238"/>
    </location>
</feature>
<keyword evidence="4 5" id="KW-0472">Membrane</keyword>
<evidence type="ECO:0000259" key="6">
    <source>
        <dbReference type="PROSITE" id="PS50262"/>
    </source>
</evidence>
<feature type="transmembrane region" description="Helical" evidence="5">
    <location>
        <begin position="70"/>
        <end position="94"/>
    </location>
</feature>
<dbReference type="PANTHER" id="PTHR46273:SF9">
    <property type="entry name" value="G-PROTEIN COUPLED RECEPTORS FAMILY 1 PROFILE DOMAIN-CONTAINING PROTEIN"/>
    <property type="match status" value="1"/>
</dbReference>
<dbReference type="GO" id="GO:0008528">
    <property type="term" value="F:G protein-coupled peptide receptor activity"/>
    <property type="evidence" value="ECO:0007669"/>
    <property type="project" value="InterPro"/>
</dbReference>
<dbReference type="GO" id="GO:0005886">
    <property type="term" value="C:plasma membrane"/>
    <property type="evidence" value="ECO:0007669"/>
    <property type="project" value="TreeGrafter"/>
</dbReference>
<evidence type="ECO:0000256" key="3">
    <source>
        <dbReference type="ARBA" id="ARBA00022989"/>
    </source>
</evidence>
<feature type="transmembrane region" description="Helical" evidence="5">
    <location>
        <begin position="158"/>
        <end position="176"/>
    </location>
</feature>
<dbReference type="PROSITE" id="PS50262">
    <property type="entry name" value="G_PROTEIN_RECEP_F1_2"/>
    <property type="match status" value="1"/>
</dbReference>
<evidence type="ECO:0000313" key="8">
    <source>
        <dbReference type="WBParaSite" id="Pan_g23318.t1"/>
    </source>
</evidence>
<dbReference type="SUPFAM" id="SSF81321">
    <property type="entry name" value="Family A G protein-coupled receptor-like"/>
    <property type="match status" value="1"/>
</dbReference>
<feature type="transmembrane region" description="Helical" evidence="5">
    <location>
        <begin position="309"/>
        <end position="332"/>
    </location>
</feature>
<feature type="transmembrane region" description="Helical" evidence="5">
    <location>
        <begin position="106"/>
        <end position="137"/>
    </location>
</feature>
<dbReference type="InterPro" id="IPR019427">
    <property type="entry name" value="7TM_GPCR_serpentine_rcpt_Srw"/>
</dbReference>
<dbReference type="WBParaSite" id="Pan_g23318.t1">
    <property type="protein sequence ID" value="Pan_g23318.t1"/>
    <property type="gene ID" value="Pan_g23318"/>
</dbReference>
<dbReference type="PANTHER" id="PTHR46273">
    <property type="entry name" value="MYOSUPPRESSIN RECEPTOR 1, ISOFORM B-RELATED"/>
    <property type="match status" value="1"/>
</dbReference>
<evidence type="ECO:0000256" key="1">
    <source>
        <dbReference type="ARBA" id="ARBA00004370"/>
    </source>
</evidence>
<dbReference type="Pfam" id="PF10324">
    <property type="entry name" value="7TM_GPCR_Srw"/>
    <property type="match status" value="1"/>
</dbReference>
<accession>A0A7E4VNJ5</accession>
<reference evidence="7" key="1">
    <citation type="journal article" date="2013" name="Genetics">
        <title>The draft genome and transcriptome of Panagrellus redivivus are shaped by the harsh demands of a free-living lifestyle.</title>
        <authorList>
            <person name="Srinivasan J."/>
            <person name="Dillman A.R."/>
            <person name="Macchietto M.G."/>
            <person name="Heikkinen L."/>
            <person name="Lakso M."/>
            <person name="Fracchia K.M."/>
            <person name="Antoshechkin I."/>
            <person name="Mortazavi A."/>
            <person name="Wong G."/>
            <person name="Sternberg P.W."/>
        </authorList>
    </citation>
    <scope>NUCLEOTIDE SEQUENCE [LARGE SCALE GENOMIC DNA]</scope>
    <source>
        <strain evidence="7">MT8872</strain>
    </source>
</reference>
<dbReference type="Proteomes" id="UP000492821">
    <property type="component" value="Unassembled WGS sequence"/>
</dbReference>
<dbReference type="AlphaFoldDB" id="A0A7E4VNJ5"/>
<keyword evidence="3 5" id="KW-1133">Transmembrane helix</keyword>
<dbReference type="CDD" id="cd14978">
    <property type="entry name" value="7tmA_FMRFamide_R-like"/>
    <property type="match status" value="1"/>
</dbReference>
<proteinExistence type="predicted"/>
<keyword evidence="7" id="KW-1185">Reference proteome</keyword>
<dbReference type="InterPro" id="IPR053219">
    <property type="entry name" value="GPCR_Dmsr-1"/>
</dbReference>
<feature type="domain" description="G-protein coupled receptors family 1 profile" evidence="6">
    <location>
        <begin position="49"/>
        <end position="325"/>
    </location>
</feature>
<evidence type="ECO:0000256" key="5">
    <source>
        <dbReference type="SAM" id="Phobius"/>
    </source>
</evidence>
<feature type="transmembrane region" description="Helical" evidence="5">
    <location>
        <begin position="37"/>
        <end position="58"/>
    </location>
</feature>
<evidence type="ECO:0000256" key="4">
    <source>
        <dbReference type="ARBA" id="ARBA00023136"/>
    </source>
</evidence>
<feature type="transmembrane region" description="Helical" evidence="5">
    <location>
        <begin position="267"/>
        <end position="289"/>
    </location>
</feature>
<evidence type="ECO:0000313" key="7">
    <source>
        <dbReference type="Proteomes" id="UP000492821"/>
    </source>
</evidence>
<keyword evidence="2 5" id="KW-0812">Transmembrane</keyword>
<organism evidence="7 8">
    <name type="scientific">Panagrellus redivivus</name>
    <name type="common">Microworm</name>
    <dbReference type="NCBI Taxonomy" id="6233"/>
    <lineage>
        <taxon>Eukaryota</taxon>
        <taxon>Metazoa</taxon>
        <taxon>Ecdysozoa</taxon>
        <taxon>Nematoda</taxon>
        <taxon>Chromadorea</taxon>
        <taxon>Rhabditida</taxon>
        <taxon>Tylenchina</taxon>
        <taxon>Panagrolaimomorpha</taxon>
        <taxon>Panagrolaimoidea</taxon>
        <taxon>Panagrolaimidae</taxon>
        <taxon>Panagrellus</taxon>
    </lineage>
</organism>
<dbReference type="InterPro" id="IPR017452">
    <property type="entry name" value="GPCR_Rhodpsn_7TM"/>
</dbReference>
<evidence type="ECO:0000256" key="2">
    <source>
        <dbReference type="ARBA" id="ARBA00022692"/>
    </source>
</evidence>
<protein>
    <submittedName>
        <fullName evidence="8">G_PROTEIN_RECEP_F1_2 domain-containing protein</fullName>
    </submittedName>
</protein>